<dbReference type="EMBL" id="JAVYAA010000001">
    <property type="protein sequence ID" value="MDT8974830.1"/>
    <property type="molecule type" value="Genomic_DNA"/>
</dbReference>
<proteinExistence type="predicted"/>
<name>A0AAJ2JQ55_9BACL</name>
<reference evidence="2" key="1">
    <citation type="submission" date="2023-09" db="EMBL/GenBank/DDBJ databases">
        <title>Paenibacillus sp. chi10 Genome sequencing and assembly.</title>
        <authorList>
            <person name="Kim I."/>
        </authorList>
    </citation>
    <scope>NUCLEOTIDE SEQUENCE [LARGE SCALE GENOMIC DNA]</scope>
    <source>
        <strain evidence="2">chi10</strain>
    </source>
</reference>
<dbReference type="Proteomes" id="UP001250538">
    <property type="component" value="Unassembled WGS sequence"/>
</dbReference>
<organism evidence="1 2">
    <name type="scientific">Paenibacillus suaedae</name>
    <dbReference type="NCBI Taxonomy" id="3077233"/>
    <lineage>
        <taxon>Bacteria</taxon>
        <taxon>Bacillati</taxon>
        <taxon>Bacillota</taxon>
        <taxon>Bacilli</taxon>
        <taxon>Bacillales</taxon>
        <taxon>Paenibacillaceae</taxon>
        <taxon>Paenibacillus</taxon>
    </lineage>
</organism>
<gene>
    <name evidence="1" type="ORF">RQP50_01070</name>
</gene>
<dbReference type="AlphaFoldDB" id="A0AAJ2JQ55"/>
<sequence length="72" mass="8123">MRASWAWSIHPWNPNHPTYKQSISRNPLRQLFWRVVLNSRGGITYAEASGMSIEELCEAAAAVEWMYGKGGG</sequence>
<dbReference type="RefSeq" id="WP_139070713.1">
    <property type="nucleotide sequence ID" value="NZ_JAVYAA010000001.1"/>
</dbReference>
<keyword evidence="2" id="KW-1185">Reference proteome</keyword>
<comment type="caution">
    <text evidence="1">The sequence shown here is derived from an EMBL/GenBank/DDBJ whole genome shotgun (WGS) entry which is preliminary data.</text>
</comment>
<evidence type="ECO:0000313" key="1">
    <source>
        <dbReference type="EMBL" id="MDT8974830.1"/>
    </source>
</evidence>
<accession>A0AAJ2JQ55</accession>
<protein>
    <submittedName>
        <fullName evidence="1">Uncharacterized protein</fullName>
    </submittedName>
</protein>
<evidence type="ECO:0000313" key="2">
    <source>
        <dbReference type="Proteomes" id="UP001250538"/>
    </source>
</evidence>